<feature type="region of interest" description="Disordered" evidence="1">
    <location>
        <begin position="696"/>
        <end position="980"/>
    </location>
</feature>
<gene>
    <name evidence="5" type="ORF">F5Z01DRAFT_639573</name>
</gene>
<dbReference type="SUPFAM" id="SSF52540">
    <property type="entry name" value="P-loop containing nucleoside triphosphate hydrolases"/>
    <property type="match status" value="1"/>
</dbReference>
<feature type="domain" description="Myb-like" evidence="3">
    <location>
        <begin position="1049"/>
        <end position="1098"/>
    </location>
</feature>
<dbReference type="PROSITE" id="PS51294">
    <property type="entry name" value="HTH_MYB"/>
    <property type="match status" value="1"/>
</dbReference>
<comment type="caution">
    <text evidence="5">The sequence shown here is derived from an EMBL/GenBank/DDBJ whole genome shotgun (WGS) entry which is preliminary data.</text>
</comment>
<keyword evidence="6" id="KW-1185">Reference proteome</keyword>
<dbReference type="CDD" id="cd00167">
    <property type="entry name" value="SANT"/>
    <property type="match status" value="1"/>
</dbReference>
<dbReference type="PROSITE" id="PS50090">
    <property type="entry name" value="MYB_LIKE"/>
    <property type="match status" value="2"/>
</dbReference>
<dbReference type="InterPro" id="IPR017930">
    <property type="entry name" value="Myb_dom"/>
</dbReference>
<dbReference type="PANTHER" id="PTHR36168:SF1">
    <property type="entry name" value="ORC1-LIKE AAA ATPASE DOMAIN-CONTAINING PROTEIN"/>
    <property type="match status" value="1"/>
</dbReference>
<sequence length="1476" mass="165689">MWRSWARVLTVNLQDNNNNTSSGKQDVNQGPKEKTLLSKMGESAATTFASIFVLASGFALAAYIYHKSYKLLVVAKMTRAFEPGDPVLELAAIGKDVPHAPGSNDDHWVVRPEQDQVNKIVSGEVAGHYFLLVGEKGSGKSSMLIEAMRRIDGDAVAMFEAHPDLEVFRLRLGKALDYEFHEDYIGGYFSERGPRESTAILDIERALNKLEKVALKMRAHRKKPLIVIVNQMHLLRNVEEGRDLIELLQQRAEQWAAANLVTMVFNSDDYWVYERLKQLATRMEVMSVTDLPKRDAMTALAKYRKKYLKQDVSEETLEDIYRRVGGRLSFLNRVAKSRDMIGTCEKIKEIEKRWFLNQCWILGMEMDDDVMDQQKWASAAMTLAKALVDKEEDMETYDDERGHTLPTYPFHIAQQIMTRCDFIRELDSLNLVTITSQADVRASSVPMHRAFQEICAQEGFDKLLEDTMQRIADIESLGRTRELVAKDLVLGGEYEIKKGSNGFTVNLNMHEDDDDDATHVPQISGTRPPDQSGQRVPTFPRPTQTQFAISSPYTSSLTAPLLIRPLTSTSIRKNADPMSSGSRWASLGLNWSSFGSQSKDRAQEGEKPQQDAPDAPDATDAQQHPNDANRTSSGAGGYDDNNNSSSRRNDLHDTNGRAMGGGLDDDDNVEGVDMSMDDFGTLEVFDSNAVEAPYSSQANAASFARNNPAPPALMSAEEPPSISKKSKKDKKKKKGSKSKHRADEPDVEEPEEESAHRHAKREPVEVDDGPVAVEAEMTEVVTVPQTKRKRNSVDADGKKSKKRRSREPQAADDGEFLHRDSASGPARVEEAVDEDVDAADPQGSPSVAHVRRHSQSGQPPASTNVEELAREALTEHDNGQAEGGDTEMADADAEPRKRASTRKKAKPTFYDEPQQFAQEMPSPSAAEPKPRKRAKPAKKKQEKPKAEVASYGDDEDGDFDRRQQKPKRNRMEGKTQGRFSKEEIDLLRKEWKAFAEEHGKTDDEVIAMMHSRGGAQAGEMHAELWNRLFERCPDRHRQKVINTCRKNFHNFVARGAWDEAQDDELRGLIEKHGKAWSHIAALLNRHPEDLRDRFRNYIVCGDNQKKDVWSEAEEIRLLRVYLEALNTIYAARRLTPGREYTNAPEDSIDWQEISAAMDNTRSRLQCITKWKSFHIYLGEDEHFPSLAEDAPPGSFQLELARRQLQEMGEEPRLQMIRAIQQSGASSDLKIPWSKLVDRPWRLQWHRRAQVLLWHRLKKTVPDLGKEKDNPRDIAQWLLDYHEANHALPEFIEEEGDDEVESKLLQTHTTPYAEGGAKARGRRPRVSHEYKSADKVWDSDAEGEGPAGKEELQIDPALQDLDAELAQPTEEDGAAAALAEAQMAQAQDGFDVEEVLADEKKTPSKKVKKTYGKRKGGSSSVKKSSAMLSQDPIEDDELPTEGGSKGPGKATVDDAASSDFEEDMEDVPARGPVIEEV</sequence>
<dbReference type="InterPro" id="IPR056808">
    <property type="entry name" value="HTH_AAA"/>
</dbReference>
<keyword evidence="2" id="KW-0472">Membrane</keyword>
<evidence type="ECO:0000313" key="5">
    <source>
        <dbReference type="EMBL" id="KAG9251173.1"/>
    </source>
</evidence>
<feature type="region of interest" description="Disordered" evidence="1">
    <location>
        <begin position="1307"/>
        <end position="1347"/>
    </location>
</feature>
<proteinExistence type="predicted"/>
<evidence type="ECO:0000313" key="6">
    <source>
        <dbReference type="Proteomes" id="UP000887229"/>
    </source>
</evidence>
<accession>A0A9P8CL98</accession>
<name>A0A9P8CL98_9HYPO</name>
<dbReference type="InterPro" id="IPR009057">
    <property type="entry name" value="Homeodomain-like_sf"/>
</dbReference>
<protein>
    <recommendedName>
        <fullName evidence="7">Myb-like domain-containing protein</fullName>
    </recommendedName>
</protein>
<feature type="compositionally biased region" description="Basic and acidic residues" evidence="1">
    <location>
        <begin position="1325"/>
        <end position="1337"/>
    </location>
</feature>
<dbReference type="RefSeq" id="XP_046115097.1">
    <property type="nucleotide sequence ID" value="XM_046262451.1"/>
</dbReference>
<dbReference type="Gene3D" id="1.10.10.60">
    <property type="entry name" value="Homeodomain-like"/>
    <property type="match status" value="2"/>
</dbReference>
<dbReference type="InterPro" id="IPR027417">
    <property type="entry name" value="P-loop_NTPase"/>
</dbReference>
<keyword evidence="2" id="KW-1133">Transmembrane helix</keyword>
<dbReference type="InterPro" id="IPR001005">
    <property type="entry name" value="SANT/Myb"/>
</dbReference>
<evidence type="ECO:0000259" key="3">
    <source>
        <dbReference type="PROSITE" id="PS50090"/>
    </source>
</evidence>
<dbReference type="Pfam" id="PF24913">
    <property type="entry name" value="WHD_AAA_fung"/>
    <property type="match status" value="1"/>
</dbReference>
<dbReference type="InterPro" id="IPR041664">
    <property type="entry name" value="AAA_16"/>
</dbReference>
<feature type="compositionally biased region" description="Basic and acidic residues" evidence="1">
    <location>
        <begin position="959"/>
        <end position="980"/>
    </location>
</feature>
<feature type="region of interest" description="Disordered" evidence="1">
    <location>
        <begin position="1395"/>
        <end position="1476"/>
    </location>
</feature>
<feature type="compositionally biased region" description="Basic residues" evidence="1">
    <location>
        <begin position="724"/>
        <end position="740"/>
    </location>
</feature>
<dbReference type="EMBL" id="MU251270">
    <property type="protein sequence ID" value="KAG9251173.1"/>
    <property type="molecule type" value="Genomic_DNA"/>
</dbReference>
<organism evidence="5 6">
    <name type="scientific">Emericellopsis atlantica</name>
    <dbReference type="NCBI Taxonomy" id="2614577"/>
    <lineage>
        <taxon>Eukaryota</taxon>
        <taxon>Fungi</taxon>
        <taxon>Dikarya</taxon>
        <taxon>Ascomycota</taxon>
        <taxon>Pezizomycotina</taxon>
        <taxon>Sordariomycetes</taxon>
        <taxon>Hypocreomycetidae</taxon>
        <taxon>Hypocreales</taxon>
        <taxon>Bionectriaceae</taxon>
        <taxon>Emericellopsis</taxon>
    </lineage>
</organism>
<dbReference type="GeneID" id="70293354"/>
<feature type="compositionally biased region" description="Low complexity" evidence="1">
    <location>
        <begin position="610"/>
        <end position="625"/>
    </location>
</feature>
<feature type="transmembrane region" description="Helical" evidence="2">
    <location>
        <begin position="44"/>
        <end position="65"/>
    </location>
</feature>
<dbReference type="SMART" id="SM00717">
    <property type="entry name" value="SANT"/>
    <property type="match status" value="2"/>
</dbReference>
<dbReference type="Proteomes" id="UP000887229">
    <property type="component" value="Unassembled WGS sequence"/>
</dbReference>
<dbReference type="PANTHER" id="PTHR36168">
    <property type="entry name" value="CHROMOSOME 1, WHOLE GENOME SHOTGUN SEQUENCE"/>
    <property type="match status" value="1"/>
</dbReference>
<dbReference type="OrthoDB" id="511599at2759"/>
<feature type="compositionally biased region" description="Basic and acidic residues" evidence="1">
    <location>
        <begin position="867"/>
        <end position="879"/>
    </location>
</feature>
<dbReference type="Pfam" id="PF13191">
    <property type="entry name" value="AAA_16"/>
    <property type="match status" value="1"/>
</dbReference>
<feature type="compositionally biased region" description="Low complexity" evidence="1">
    <location>
        <begin position="771"/>
        <end position="783"/>
    </location>
</feature>
<feature type="compositionally biased region" description="Basic residues" evidence="1">
    <location>
        <begin position="1402"/>
        <end position="1415"/>
    </location>
</feature>
<feature type="compositionally biased region" description="Basic and acidic residues" evidence="1">
    <location>
        <begin position="753"/>
        <end position="764"/>
    </location>
</feature>
<feature type="compositionally biased region" description="Polar residues" evidence="1">
    <location>
        <begin position="521"/>
        <end position="552"/>
    </location>
</feature>
<dbReference type="Pfam" id="PF13921">
    <property type="entry name" value="Myb_DNA-bind_6"/>
    <property type="match status" value="1"/>
</dbReference>
<feature type="compositionally biased region" description="Basic residues" evidence="1">
    <location>
        <begin position="930"/>
        <end position="942"/>
    </location>
</feature>
<feature type="region of interest" description="Disordered" evidence="1">
    <location>
        <begin position="594"/>
        <end position="675"/>
    </location>
</feature>
<feature type="compositionally biased region" description="Polar residues" evidence="1">
    <location>
        <begin position="855"/>
        <end position="865"/>
    </location>
</feature>
<evidence type="ECO:0000256" key="1">
    <source>
        <dbReference type="SAM" id="MobiDB-lite"/>
    </source>
</evidence>
<evidence type="ECO:0008006" key="7">
    <source>
        <dbReference type="Google" id="ProtNLM"/>
    </source>
</evidence>
<keyword evidence="2" id="KW-0812">Transmembrane</keyword>
<dbReference type="SUPFAM" id="SSF46689">
    <property type="entry name" value="Homeodomain-like"/>
    <property type="match status" value="1"/>
</dbReference>
<evidence type="ECO:0000256" key="2">
    <source>
        <dbReference type="SAM" id="Phobius"/>
    </source>
</evidence>
<feature type="region of interest" description="Disordered" evidence="1">
    <location>
        <begin position="509"/>
        <end position="552"/>
    </location>
</feature>
<evidence type="ECO:0000259" key="4">
    <source>
        <dbReference type="PROSITE" id="PS51294"/>
    </source>
</evidence>
<feature type="domain" description="HTH myb-type" evidence="4">
    <location>
        <begin position="1049"/>
        <end position="1102"/>
    </location>
</feature>
<feature type="compositionally biased region" description="Basic and acidic residues" evidence="1">
    <location>
        <begin position="598"/>
        <end position="609"/>
    </location>
</feature>
<feature type="domain" description="Myb-like" evidence="3">
    <location>
        <begin position="1101"/>
        <end position="1174"/>
    </location>
</feature>
<reference evidence="5" key="1">
    <citation type="journal article" date="2021" name="IMA Fungus">
        <title>Genomic characterization of three marine fungi, including Emericellopsis atlantica sp. nov. with signatures of a generalist lifestyle and marine biomass degradation.</title>
        <authorList>
            <person name="Hagestad O.C."/>
            <person name="Hou L."/>
            <person name="Andersen J.H."/>
            <person name="Hansen E.H."/>
            <person name="Altermark B."/>
            <person name="Li C."/>
            <person name="Kuhnert E."/>
            <person name="Cox R.J."/>
            <person name="Crous P.W."/>
            <person name="Spatafora J.W."/>
            <person name="Lail K."/>
            <person name="Amirebrahimi M."/>
            <person name="Lipzen A."/>
            <person name="Pangilinan J."/>
            <person name="Andreopoulos W."/>
            <person name="Hayes R.D."/>
            <person name="Ng V."/>
            <person name="Grigoriev I.V."/>
            <person name="Jackson S.A."/>
            <person name="Sutton T.D.S."/>
            <person name="Dobson A.D.W."/>
            <person name="Rama T."/>
        </authorList>
    </citation>
    <scope>NUCLEOTIDE SEQUENCE</scope>
    <source>
        <strain evidence="5">TS7</strain>
    </source>
</reference>